<dbReference type="EMBL" id="JACIEZ010000001">
    <property type="protein sequence ID" value="MBB4063695.1"/>
    <property type="molecule type" value="Genomic_DNA"/>
</dbReference>
<proteinExistence type="predicted"/>
<sequence length="120" mass="12918">MTDRIALAIDPETNDLFLSADGNIATVTSAEAVGQHARQRLGTFAGEWFLDTEAGVPWLDGILGSSYDPALAESVVKAELLDTDGVTEITSFAVRFDRATRGLIIDSIAVLTEYDEEVKV</sequence>
<name>A0A7W6NIU3_9HYPH</name>
<dbReference type="AlphaFoldDB" id="A0A7W6NIU3"/>
<dbReference type="InterPro" id="IPR020288">
    <property type="entry name" value="Sheath_initiator"/>
</dbReference>
<evidence type="ECO:0000313" key="1">
    <source>
        <dbReference type="EMBL" id="MBB4063695.1"/>
    </source>
</evidence>
<dbReference type="Proteomes" id="UP000528286">
    <property type="component" value="Unassembled WGS sequence"/>
</dbReference>
<keyword evidence="2" id="KW-1185">Reference proteome</keyword>
<accession>A0A7W6NIU3</accession>
<reference evidence="1 2" key="1">
    <citation type="submission" date="2020-08" db="EMBL/GenBank/DDBJ databases">
        <title>Genomic Encyclopedia of Type Strains, Phase IV (KMG-IV): sequencing the most valuable type-strain genomes for metagenomic binning, comparative biology and taxonomic classification.</title>
        <authorList>
            <person name="Goeker M."/>
        </authorList>
    </citation>
    <scope>NUCLEOTIDE SEQUENCE [LARGE SCALE GENOMIC DNA]</scope>
    <source>
        <strain evidence="1 2">DSM 29853</strain>
    </source>
</reference>
<gene>
    <name evidence="1" type="ORF">GGR23_000856</name>
</gene>
<evidence type="ECO:0000313" key="2">
    <source>
        <dbReference type="Proteomes" id="UP000528286"/>
    </source>
</evidence>
<dbReference type="Pfam" id="PF10934">
    <property type="entry name" value="Sheath_initiator"/>
    <property type="match status" value="1"/>
</dbReference>
<protein>
    <submittedName>
        <fullName evidence="1">Uncharacterized protein</fullName>
    </submittedName>
</protein>
<dbReference type="RefSeq" id="WP_183364862.1">
    <property type="nucleotide sequence ID" value="NZ_JACIEZ010000001.1"/>
</dbReference>
<organism evidence="1 2">
    <name type="scientific">Gellertiella hungarica</name>
    <dbReference type="NCBI Taxonomy" id="1572859"/>
    <lineage>
        <taxon>Bacteria</taxon>
        <taxon>Pseudomonadati</taxon>
        <taxon>Pseudomonadota</taxon>
        <taxon>Alphaproteobacteria</taxon>
        <taxon>Hyphomicrobiales</taxon>
        <taxon>Rhizobiaceae</taxon>
        <taxon>Gellertiella</taxon>
    </lineage>
</organism>
<comment type="caution">
    <text evidence="1">The sequence shown here is derived from an EMBL/GenBank/DDBJ whole genome shotgun (WGS) entry which is preliminary data.</text>
</comment>